<dbReference type="Proteomes" id="UP000037020">
    <property type="component" value="Unassembled WGS sequence"/>
</dbReference>
<name>A0ABR5J6G0_9ACTN</name>
<proteinExistence type="predicted"/>
<comment type="caution">
    <text evidence="1">The sequence shown here is derived from an EMBL/GenBank/DDBJ whole genome shotgun (WGS) entry which is preliminary data.</text>
</comment>
<feature type="non-terminal residue" evidence="1">
    <location>
        <position position="143"/>
    </location>
</feature>
<accession>A0ABR5J6G0</accession>
<evidence type="ECO:0000313" key="2">
    <source>
        <dbReference type="Proteomes" id="UP000037020"/>
    </source>
</evidence>
<sequence>TRLAVEAARGRRRAYRDGAWMIDLASVAEPAKVGAAVLAGVGLRGGGMFDGRARGEGDELDVLADRLGGRESLLLVDNCEHLIDAVAHLVAALLARCPGLSVLATSREPLAVDGEVLVPLGPLALPGPDDGVERARQAAAVRL</sequence>
<reference evidence="1 2" key="1">
    <citation type="submission" date="2015-07" db="EMBL/GenBank/DDBJ databases">
        <authorList>
            <person name="Ju K.-S."/>
            <person name="Doroghazi J.R."/>
            <person name="Metcalf W.W."/>
        </authorList>
    </citation>
    <scope>NUCLEOTIDE SEQUENCE [LARGE SCALE GENOMIC DNA]</scope>
    <source>
        <strain evidence="1 2">NRRL B-3589</strain>
    </source>
</reference>
<protein>
    <recommendedName>
        <fullName evidence="3">ATPase</fullName>
    </recommendedName>
</protein>
<dbReference type="EMBL" id="LGUT01001431">
    <property type="protein sequence ID" value="KOG88947.1"/>
    <property type="molecule type" value="Genomic_DNA"/>
</dbReference>
<dbReference type="PANTHER" id="PTHR47691">
    <property type="entry name" value="REGULATOR-RELATED"/>
    <property type="match status" value="1"/>
</dbReference>
<organism evidence="1 2">
    <name type="scientific">Streptomyces varsoviensis</name>
    <dbReference type="NCBI Taxonomy" id="67373"/>
    <lineage>
        <taxon>Bacteria</taxon>
        <taxon>Bacillati</taxon>
        <taxon>Actinomycetota</taxon>
        <taxon>Actinomycetes</taxon>
        <taxon>Kitasatosporales</taxon>
        <taxon>Streptomycetaceae</taxon>
        <taxon>Streptomyces</taxon>
    </lineage>
</organism>
<gene>
    <name evidence="1" type="ORF">ADK38_16950</name>
</gene>
<keyword evidence="2" id="KW-1185">Reference proteome</keyword>
<evidence type="ECO:0000313" key="1">
    <source>
        <dbReference type="EMBL" id="KOG88947.1"/>
    </source>
</evidence>
<dbReference type="PANTHER" id="PTHR47691:SF3">
    <property type="entry name" value="HTH-TYPE TRANSCRIPTIONAL REGULATOR RV0890C-RELATED"/>
    <property type="match status" value="1"/>
</dbReference>
<feature type="non-terminal residue" evidence="1">
    <location>
        <position position="1"/>
    </location>
</feature>
<evidence type="ECO:0008006" key="3">
    <source>
        <dbReference type="Google" id="ProtNLM"/>
    </source>
</evidence>